<dbReference type="Proteomes" id="UP000046393">
    <property type="component" value="Unplaced"/>
</dbReference>
<feature type="domain" description="Sec7/BIG1-like C-terminal" evidence="2">
    <location>
        <begin position="321"/>
        <end position="549"/>
    </location>
</feature>
<accession>A0A0N5ABM5</accession>
<dbReference type="PANTHER" id="PTHR10663:SF375">
    <property type="entry name" value="LD29171P"/>
    <property type="match status" value="1"/>
</dbReference>
<reference evidence="4" key="1">
    <citation type="submission" date="2017-02" db="UniProtKB">
        <authorList>
            <consortium name="WormBaseParasite"/>
        </authorList>
    </citation>
    <scope>IDENTIFICATION</scope>
</reference>
<name>A0A0N5ABM5_9BILA</name>
<dbReference type="InterPro" id="IPR015403">
    <property type="entry name" value="Mon2/Sec7/BIG1-like_HDS"/>
</dbReference>
<dbReference type="PANTHER" id="PTHR10663">
    <property type="entry name" value="GUANYL-NUCLEOTIDE EXCHANGE FACTOR"/>
    <property type="match status" value="1"/>
</dbReference>
<dbReference type="SUPFAM" id="SSF48371">
    <property type="entry name" value="ARM repeat"/>
    <property type="match status" value="1"/>
</dbReference>
<dbReference type="Pfam" id="PF09324">
    <property type="entry name" value="Sec7-like_HDS"/>
    <property type="match status" value="1"/>
</dbReference>
<evidence type="ECO:0000259" key="1">
    <source>
        <dbReference type="Pfam" id="PF09324"/>
    </source>
</evidence>
<dbReference type="Pfam" id="PF20252">
    <property type="entry name" value="BIG2_C"/>
    <property type="match status" value="1"/>
</dbReference>
<evidence type="ECO:0000313" key="4">
    <source>
        <dbReference type="WBParaSite" id="SMUV_0000155101-mRNA-1"/>
    </source>
</evidence>
<evidence type="ECO:0000259" key="2">
    <source>
        <dbReference type="Pfam" id="PF20252"/>
    </source>
</evidence>
<dbReference type="AlphaFoldDB" id="A0A0N5ABM5"/>
<dbReference type="WBParaSite" id="SMUV_0000155101-mRNA-1">
    <property type="protein sequence ID" value="SMUV_0000155101-mRNA-1"/>
    <property type="gene ID" value="SMUV_0000155101"/>
</dbReference>
<dbReference type="InterPro" id="IPR016024">
    <property type="entry name" value="ARM-type_fold"/>
</dbReference>
<dbReference type="STRING" id="451379.A0A0N5ABM5"/>
<keyword evidence="3" id="KW-1185">Reference proteome</keyword>
<organism evidence="3 4">
    <name type="scientific">Syphacia muris</name>
    <dbReference type="NCBI Taxonomy" id="451379"/>
    <lineage>
        <taxon>Eukaryota</taxon>
        <taxon>Metazoa</taxon>
        <taxon>Ecdysozoa</taxon>
        <taxon>Nematoda</taxon>
        <taxon>Chromadorea</taxon>
        <taxon>Rhabditida</taxon>
        <taxon>Spirurina</taxon>
        <taxon>Oxyuridomorpha</taxon>
        <taxon>Oxyuroidea</taxon>
        <taxon>Oxyuridae</taxon>
        <taxon>Syphacia</taxon>
    </lineage>
</organism>
<evidence type="ECO:0000313" key="3">
    <source>
        <dbReference type="Proteomes" id="UP000046393"/>
    </source>
</evidence>
<protein>
    <submittedName>
        <fullName evidence="4">DUF1981 domain-containing protein</fullName>
    </submittedName>
</protein>
<feature type="domain" description="Mon2/Sec7/BIG1-like HDS" evidence="1">
    <location>
        <begin position="2"/>
        <end position="38"/>
    </location>
</feature>
<dbReference type="InterPro" id="IPR046455">
    <property type="entry name" value="Sec7/BIG1-like_C"/>
</dbReference>
<sequence length="557" mass="63509">MTHMVNSHWDKIISGWKNVFSVFTMAASSNDEDIVETTVFASEFGNGLDSFQDAIKCLSEFACNSNFPDISMEAIRLIRLCASYVSQNQELIIEHQWEDGASIQPAQRVFLRGWFPIMFELSCIIGRCKLDVRTRSLTVMFEIMKTYGNEFKNEWWKDIFQVAFRIFDVMKLAEENNEKKEWMRTTCNHALYAVVDVFTQYYEMLSIILLDNIFDQLKWCAKQEDEQLARSAINCLENLVQLNGLRFTDSMWAATVDLIKEIFDFTLPHSLLTWEPETLLSSVSVSNSDEIQANNEPVQPAVELNNSTKDMLFSSLLVRCVVQLELVDAVNSIVFGTGVAYKDEMHVFPSTSATYTQESSRASAPGSEKIAGHKMDNVVGDEKTVENDDDGLFSCIGVDRLLCLVNCLLQSHKLAKKFNGNNAQRTLLWKAGFKGRSKPNLLRQETHSIRCALGILYTLYAVATDDQKLKIKRELKSVAADAINYYVRLSNDHHRQAWTLVLDLILDRSCAFGDEQLLDLGIDYAMNICQLVECEIKEELKPKLSRLLQKCIYVSYV</sequence>
<proteinExistence type="predicted"/>